<name>A0A9R1W5P4_LACSA</name>
<feature type="chain" id="PRO_5040453755" description="DUF8040 domain-containing protein" evidence="1">
    <location>
        <begin position="32"/>
        <end position="360"/>
    </location>
</feature>
<evidence type="ECO:0000313" key="4">
    <source>
        <dbReference type="Proteomes" id="UP000235145"/>
    </source>
</evidence>
<dbReference type="AlphaFoldDB" id="A0A9R1W5P4"/>
<feature type="domain" description="DUF8040" evidence="2">
    <location>
        <begin position="58"/>
        <end position="144"/>
    </location>
</feature>
<sequence length="360" mass="41684">MDNDLPLPTHILKSRQMQVLHLICLLMAILAQRKITINNGPNLPTRETLLKCRRVCEELLHNLSNGGQCSELIRMSVQAFKKLCVILRRDGGLRPTQRMFVKEQVARFLHIVGNDLRNTFVSWIYRRLKSTTSRCFDRVLRSVIALESLYIQQPQGDVVSKEIQDKRRFFPYFKNYVGAIGGTHVRVKVPNRHALDTVAARFTYVLTGWEGHYSLVDAGLPHLTILMAPYRGVRYHLKEYSTRAPQNAREFFNLRHTSLHNAIERAFGVLKRKFPIIRNTQEPFYSCETQSDIFFVGDRDKDLEDEVLQEVLSTPTEEVRHNSSGRREGNSMAELVRNSIANQMWTNYLLNPNNEINMSI</sequence>
<dbReference type="Proteomes" id="UP000235145">
    <property type="component" value="Unassembled WGS sequence"/>
</dbReference>
<comment type="caution">
    <text evidence="3">The sequence shown here is derived from an EMBL/GenBank/DDBJ whole genome shotgun (WGS) entry which is preliminary data.</text>
</comment>
<keyword evidence="4" id="KW-1185">Reference proteome</keyword>
<gene>
    <name evidence="3" type="ORF">LSAT_V11C300154500</name>
</gene>
<dbReference type="PANTHER" id="PTHR22930">
    <property type="match status" value="1"/>
</dbReference>
<dbReference type="InterPro" id="IPR045249">
    <property type="entry name" value="HARBI1-like"/>
</dbReference>
<dbReference type="InterPro" id="IPR058353">
    <property type="entry name" value="DUF8040"/>
</dbReference>
<organism evidence="3 4">
    <name type="scientific">Lactuca sativa</name>
    <name type="common">Garden lettuce</name>
    <dbReference type="NCBI Taxonomy" id="4236"/>
    <lineage>
        <taxon>Eukaryota</taxon>
        <taxon>Viridiplantae</taxon>
        <taxon>Streptophyta</taxon>
        <taxon>Embryophyta</taxon>
        <taxon>Tracheophyta</taxon>
        <taxon>Spermatophyta</taxon>
        <taxon>Magnoliopsida</taxon>
        <taxon>eudicotyledons</taxon>
        <taxon>Gunneridae</taxon>
        <taxon>Pentapetalae</taxon>
        <taxon>asterids</taxon>
        <taxon>campanulids</taxon>
        <taxon>Asterales</taxon>
        <taxon>Asteraceae</taxon>
        <taxon>Cichorioideae</taxon>
        <taxon>Cichorieae</taxon>
        <taxon>Lactucinae</taxon>
        <taxon>Lactuca</taxon>
    </lineage>
</organism>
<protein>
    <recommendedName>
        <fullName evidence="2">DUF8040 domain-containing protein</fullName>
    </recommendedName>
</protein>
<dbReference type="Pfam" id="PF26138">
    <property type="entry name" value="DUF8040"/>
    <property type="match status" value="1"/>
</dbReference>
<accession>A0A9R1W5P4</accession>
<dbReference type="PANTHER" id="PTHR22930:SF268">
    <property type="entry name" value="NUCLEASE HARBI1"/>
    <property type="match status" value="1"/>
</dbReference>
<evidence type="ECO:0000313" key="3">
    <source>
        <dbReference type="EMBL" id="KAJ0217593.1"/>
    </source>
</evidence>
<evidence type="ECO:0000256" key="1">
    <source>
        <dbReference type="SAM" id="SignalP"/>
    </source>
</evidence>
<keyword evidence="1" id="KW-0732">Signal</keyword>
<reference evidence="3 4" key="1">
    <citation type="journal article" date="2017" name="Nat. Commun.">
        <title>Genome assembly with in vitro proximity ligation data and whole-genome triplication in lettuce.</title>
        <authorList>
            <person name="Reyes-Chin-Wo S."/>
            <person name="Wang Z."/>
            <person name="Yang X."/>
            <person name="Kozik A."/>
            <person name="Arikit S."/>
            <person name="Song C."/>
            <person name="Xia L."/>
            <person name="Froenicke L."/>
            <person name="Lavelle D.O."/>
            <person name="Truco M.J."/>
            <person name="Xia R."/>
            <person name="Zhu S."/>
            <person name="Xu C."/>
            <person name="Xu H."/>
            <person name="Xu X."/>
            <person name="Cox K."/>
            <person name="Korf I."/>
            <person name="Meyers B.C."/>
            <person name="Michelmore R.W."/>
        </authorList>
    </citation>
    <scope>NUCLEOTIDE SEQUENCE [LARGE SCALE GENOMIC DNA]</scope>
    <source>
        <strain evidence="4">cv. Salinas</strain>
        <tissue evidence="3">Seedlings</tissue>
    </source>
</reference>
<evidence type="ECO:0000259" key="2">
    <source>
        <dbReference type="Pfam" id="PF26138"/>
    </source>
</evidence>
<feature type="signal peptide" evidence="1">
    <location>
        <begin position="1"/>
        <end position="31"/>
    </location>
</feature>
<dbReference type="EMBL" id="NBSK02000003">
    <property type="protein sequence ID" value="KAJ0217593.1"/>
    <property type="molecule type" value="Genomic_DNA"/>
</dbReference>
<proteinExistence type="predicted"/>